<keyword evidence="2 4" id="KW-0863">Zinc-finger</keyword>
<evidence type="ECO:0000256" key="5">
    <source>
        <dbReference type="SAM" id="Phobius"/>
    </source>
</evidence>
<dbReference type="OrthoDB" id="9984778at2759"/>
<dbReference type="InterPro" id="IPR051834">
    <property type="entry name" value="RING_finger_E3_ligase"/>
</dbReference>
<dbReference type="SMART" id="SM00184">
    <property type="entry name" value="RING"/>
    <property type="match status" value="1"/>
</dbReference>
<evidence type="ECO:0000256" key="3">
    <source>
        <dbReference type="ARBA" id="ARBA00022833"/>
    </source>
</evidence>
<dbReference type="Proteomes" id="UP001149090">
    <property type="component" value="Unassembled WGS sequence"/>
</dbReference>
<dbReference type="InterPro" id="IPR001841">
    <property type="entry name" value="Znf_RING"/>
</dbReference>
<name>A0A9Q0LH34_ANAIG</name>
<feature type="transmembrane region" description="Helical" evidence="5">
    <location>
        <begin position="15"/>
        <end position="36"/>
    </location>
</feature>
<evidence type="ECO:0000256" key="2">
    <source>
        <dbReference type="ARBA" id="ARBA00022771"/>
    </source>
</evidence>
<keyword evidence="8" id="KW-1185">Reference proteome</keyword>
<dbReference type="PANTHER" id="PTHR45931:SF3">
    <property type="entry name" value="RING ZINC FINGER-CONTAINING PROTEIN"/>
    <property type="match status" value="1"/>
</dbReference>
<protein>
    <recommendedName>
        <fullName evidence="6">RING-type domain-containing protein</fullName>
    </recommendedName>
</protein>
<evidence type="ECO:0000313" key="7">
    <source>
        <dbReference type="EMBL" id="KAJ5072697.1"/>
    </source>
</evidence>
<dbReference type="InterPro" id="IPR011016">
    <property type="entry name" value="Znf_RING-CH"/>
</dbReference>
<dbReference type="EMBL" id="JAPDFW010000080">
    <property type="protein sequence ID" value="KAJ5072697.1"/>
    <property type="molecule type" value="Genomic_DNA"/>
</dbReference>
<evidence type="ECO:0000259" key="6">
    <source>
        <dbReference type="PROSITE" id="PS50089"/>
    </source>
</evidence>
<dbReference type="PROSITE" id="PS51257">
    <property type="entry name" value="PROKAR_LIPOPROTEIN"/>
    <property type="match status" value="1"/>
</dbReference>
<keyword evidence="5" id="KW-0812">Transmembrane</keyword>
<sequence length="191" mass="22286">MVFLILKSLFGSTTLSLFAACLFVVTCLLSLILIFFRIRTIIQSQTETETETEAERGLSLGTEIQTRLESQNEIIRYLRRNQETQLLELALSSRDFSEQDYERLLSLDNETPTKILQRASQVEINRLPVRVISKNEELRLAQNQRFCSVCLSEFKENDVVKTLPCFHFFHQSCIEKWLKIKKKCPVCDSWI</sequence>
<dbReference type="InterPro" id="IPR013083">
    <property type="entry name" value="Znf_RING/FYVE/PHD"/>
</dbReference>
<dbReference type="SMART" id="SM00744">
    <property type="entry name" value="RINGv"/>
    <property type="match status" value="1"/>
</dbReference>
<dbReference type="GO" id="GO:0006511">
    <property type="term" value="P:ubiquitin-dependent protein catabolic process"/>
    <property type="evidence" value="ECO:0007669"/>
    <property type="project" value="TreeGrafter"/>
</dbReference>
<keyword evidence="5" id="KW-0472">Membrane</keyword>
<dbReference type="PROSITE" id="PS50089">
    <property type="entry name" value="ZF_RING_2"/>
    <property type="match status" value="1"/>
</dbReference>
<organism evidence="7 8">
    <name type="scientific">Anaeramoeba ignava</name>
    <name type="common">Anaerobic marine amoeba</name>
    <dbReference type="NCBI Taxonomy" id="1746090"/>
    <lineage>
        <taxon>Eukaryota</taxon>
        <taxon>Metamonada</taxon>
        <taxon>Anaeramoebidae</taxon>
        <taxon>Anaeramoeba</taxon>
    </lineage>
</organism>
<dbReference type="SUPFAM" id="SSF57850">
    <property type="entry name" value="RING/U-box"/>
    <property type="match status" value="1"/>
</dbReference>
<evidence type="ECO:0000313" key="8">
    <source>
        <dbReference type="Proteomes" id="UP001149090"/>
    </source>
</evidence>
<proteinExistence type="predicted"/>
<dbReference type="AlphaFoldDB" id="A0A9Q0LH34"/>
<reference evidence="7" key="1">
    <citation type="submission" date="2022-10" db="EMBL/GenBank/DDBJ databases">
        <title>Novel sulphate-reducing endosymbionts in the free-living metamonad Anaeramoeba.</title>
        <authorList>
            <person name="Jerlstrom-Hultqvist J."/>
            <person name="Cepicka I."/>
            <person name="Gallot-Lavallee L."/>
            <person name="Salas-Leiva D."/>
            <person name="Curtis B.A."/>
            <person name="Zahonova K."/>
            <person name="Pipaliya S."/>
            <person name="Dacks J."/>
            <person name="Roger A.J."/>
        </authorList>
    </citation>
    <scope>NUCLEOTIDE SEQUENCE</scope>
    <source>
        <strain evidence="7">BMAN</strain>
    </source>
</reference>
<evidence type="ECO:0000256" key="1">
    <source>
        <dbReference type="ARBA" id="ARBA00022723"/>
    </source>
</evidence>
<dbReference type="GO" id="GO:0008270">
    <property type="term" value="F:zinc ion binding"/>
    <property type="evidence" value="ECO:0007669"/>
    <property type="project" value="UniProtKB-KW"/>
</dbReference>
<dbReference type="CDD" id="cd16454">
    <property type="entry name" value="RING-H2_PA-TM-RING"/>
    <property type="match status" value="1"/>
</dbReference>
<dbReference type="PANTHER" id="PTHR45931">
    <property type="entry name" value="SI:CH211-59O9.10"/>
    <property type="match status" value="1"/>
</dbReference>
<dbReference type="Gene3D" id="3.30.40.10">
    <property type="entry name" value="Zinc/RING finger domain, C3HC4 (zinc finger)"/>
    <property type="match status" value="1"/>
</dbReference>
<dbReference type="Pfam" id="PF13639">
    <property type="entry name" value="zf-RING_2"/>
    <property type="match status" value="1"/>
</dbReference>
<gene>
    <name evidence="7" type="ORF">M0811_09394</name>
</gene>
<evidence type="ECO:0000256" key="4">
    <source>
        <dbReference type="PROSITE-ProRule" id="PRU00175"/>
    </source>
</evidence>
<keyword evidence="3" id="KW-0862">Zinc</keyword>
<feature type="domain" description="RING-type" evidence="6">
    <location>
        <begin position="147"/>
        <end position="188"/>
    </location>
</feature>
<comment type="caution">
    <text evidence="7">The sequence shown here is derived from an EMBL/GenBank/DDBJ whole genome shotgun (WGS) entry which is preliminary data.</text>
</comment>
<dbReference type="GO" id="GO:0005634">
    <property type="term" value="C:nucleus"/>
    <property type="evidence" value="ECO:0007669"/>
    <property type="project" value="TreeGrafter"/>
</dbReference>
<accession>A0A9Q0LH34</accession>
<dbReference type="GO" id="GO:0061630">
    <property type="term" value="F:ubiquitin protein ligase activity"/>
    <property type="evidence" value="ECO:0007669"/>
    <property type="project" value="TreeGrafter"/>
</dbReference>
<keyword evidence="1" id="KW-0479">Metal-binding</keyword>
<keyword evidence="5" id="KW-1133">Transmembrane helix</keyword>